<protein>
    <submittedName>
        <fullName evidence="8">Microsomal triglyceride transfer protein large subunit</fullName>
    </submittedName>
</protein>
<dbReference type="InterPro" id="IPR011030">
    <property type="entry name" value="Lipovitellin_superhlx_dom"/>
</dbReference>
<dbReference type="SMART" id="SM00638">
    <property type="entry name" value="LPD_N"/>
    <property type="match status" value="1"/>
</dbReference>
<organism evidence="9">
    <name type="scientific">Acromyrmex echinatior</name>
    <name type="common">Panamanian leafcutter ant</name>
    <name type="synonym">Acromyrmex octospinosus echinatior</name>
    <dbReference type="NCBI Taxonomy" id="103372"/>
    <lineage>
        <taxon>Eukaryota</taxon>
        <taxon>Metazoa</taxon>
        <taxon>Ecdysozoa</taxon>
        <taxon>Arthropoda</taxon>
        <taxon>Hexapoda</taxon>
        <taxon>Insecta</taxon>
        <taxon>Pterygota</taxon>
        <taxon>Neoptera</taxon>
        <taxon>Endopterygota</taxon>
        <taxon>Hymenoptera</taxon>
        <taxon>Apocrita</taxon>
        <taxon>Aculeata</taxon>
        <taxon>Formicoidea</taxon>
        <taxon>Formicidae</taxon>
        <taxon>Myrmicinae</taxon>
        <taxon>Acromyrmex</taxon>
    </lineage>
</organism>
<dbReference type="FunCoup" id="F4WFP2">
    <property type="interactions" value="384"/>
</dbReference>
<reference evidence="8" key="1">
    <citation type="submission" date="2011-02" db="EMBL/GenBank/DDBJ databases">
        <title>The genome of the leaf-cutting ant Acromyrmex echinatior suggests key adaptations to social evolution and fungus farming.</title>
        <authorList>
            <person name="Nygaard S."/>
            <person name="Zhang G."/>
        </authorList>
    </citation>
    <scope>NUCLEOTIDE SEQUENCE</scope>
</reference>
<dbReference type="OMA" id="HVWGGSA"/>
<dbReference type="Gene3D" id="2.30.230.10">
    <property type="entry name" value="Lipovitellin, beta-sheet shell regions, chain A"/>
    <property type="match status" value="1"/>
</dbReference>
<dbReference type="GO" id="GO:0016323">
    <property type="term" value="C:basolateral plasma membrane"/>
    <property type="evidence" value="ECO:0007669"/>
    <property type="project" value="TreeGrafter"/>
</dbReference>
<dbReference type="KEGG" id="aec:105144669"/>
<dbReference type="InterPro" id="IPR015819">
    <property type="entry name" value="Lipid_transp_b-sht_shell"/>
</dbReference>
<evidence type="ECO:0000256" key="5">
    <source>
        <dbReference type="PROSITE-ProRule" id="PRU00557"/>
    </source>
</evidence>
<dbReference type="GO" id="GO:0042157">
    <property type="term" value="P:lipoprotein metabolic process"/>
    <property type="evidence" value="ECO:0007669"/>
    <property type="project" value="TreeGrafter"/>
</dbReference>
<evidence type="ECO:0000256" key="4">
    <source>
        <dbReference type="ARBA" id="ARBA00022824"/>
    </source>
</evidence>
<dbReference type="InterPro" id="IPR015816">
    <property type="entry name" value="Vitellinogen_b-sht_N"/>
</dbReference>
<sequence>MKCQELGTLGAARTRQSGSDKLAGFRNRNGPFLHAHLVSPRDDGHHCYNTTYYQAITILLRSTCGAYVIYSPQRNGAESKSEVAKKKRDQKRSGAERSGRRGRDTAGVVQDDIGSEERMAGRLRGTTRMLAVCLVYLWTLLGSYCQMAPAVAGGTKGWQVGNGHKYKLTNTLIFRETESSKSTGDVGFRVTGELDVTALWQDFNEPNIFLLKFELLSPQLWIKSRRAPEPEGFVEHSSEIEQVAEKPFFVLWRHGDVEAIYMDPAESASSANLKRGLASLFQYRTLDDEVRQRDASGFCDVTYLMSGDNVIEKRKTACTHGTLPPSKQHPNPMFAVRLKSYRNSKYVLTQSLLPERVNDYEGHKMTLVSKPDIGTSVVSERTLEQTVETISATAIQANSAKQAVMLLKPEYKETDIELQPMLATCPDTGCPTIDQVIEKYYKTLTASELGTAKSASAFLKLLPLVRNASPEELHKILKTPRNQRIKMQLLDIFGAASTLPAHQAAMKILRQDETGDETERYLWALSLSPTPHVDVARDILRRSEETMQNDKVSETYALAAGAMARHYGSAAVIEKARVSLELGLETCTGEECKLKFLRALRNLRCPAAIPTLLVYALSDSKAIGTAAWRALKALPREAVTDELKSAAHRIFYQIGGPRRDSSVRTIALDVILENEPSEEVLRDFVKYLSSKDPAYEVRKYLSQRLELLAESDARVAEYLRNIYVNGNVTLNNYHMQAQRGLSTAFARHFLRSPDSNGSLVTVQEVNSGLLKRGIVDVVLESNEQRQAMFSLGLFAGGLGSFVSNQDEVEVDDAEMATAGMEIDILDVGIRPFVFFTGQGELMGHVWSGTADTRTPAFQALASLYSHSEYVPLGSGFVAELDVQGAVSFELAGEIQLSLWSRNARSLVEMNAGVTVHGGTRVHTSFVQSKAEFTMAMEPKLQLSTTVDFSGPSALCMRLSQPITVVKYQVYKIERIPGSRHRLRKTRRMKVHSPGRSYKLNQKNNEMCAKFTNLS</sequence>
<dbReference type="Pfam" id="PF01347">
    <property type="entry name" value="Vitellogenin_N"/>
    <property type="match status" value="1"/>
</dbReference>
<comment type="caution">
    <text evidence="5">Lacks conserved residue(s) required for the propagation of feature annotation.</text>
</comment>
<evidence type="ECO:0000313" key="8">
    <source>
        <dbReference type="EMBL" id="EGI67019.1"/>
    </source>
</evidence>
<feature type="region of interest" description="Disordered" evidence="6">
    <location>
        <begin position="78"/>
        <end position="107"/>
    </location>
</feature>
<evidence type="ECO:0000259" key="7">
    <source>
        <dbReference type="PROSITE" id="PS51211"/>
    </source>
</evidence>
<dbReference type="EMBL" id="GL888120">
    <property type="protein sequence ID" value="EGI67019.1"/>
    <property type="molecule type" value="Genomic_DNA"/>
</dbReference>
<accession>F4WFP2</accession>
<dbReference type="InterPro" id="IPR039988">
    <property type="entry name" value="MTTP"/>
</dbReference>
<keyword evidence="9" id="KW-1185">Reference proteome</keyword>
<keyword evidence="3" id="KW-0732">Signal</keyword>
<dbReference type="GO" id="GO:0005794">
    <property type="term" value="C:Golgi apparatus"/>
    <property type="evidence" value="ECO:0007669"/>
    <property type="project" value="TreeGrafter"/>
</dbReference>
<dbReference type="AlphaFoldDB" id="F4WFP2"/>
<dbReference type="SUPFAM" id="SSF56968">
    <property type="entry name" value="Lipovitellin-phosvitin complex, beta-sheet shell regions"/>
    <property type="match status" value="1"/>
</dbReference>
<dbReference type="PANTHER" id="PTHR13024">
    <property type="entry name" value="MICROSOMAL TRIGLYCERIDE TRANSFER PROTEIN, LARGE SUBUNIT"/>
    <property type="match status" value="1"/>
</dbReference>
<dbReference type="Proteomes" id="UP000007755">
    <property type="component" value="Unassembled WGS sequence"/>
</dbReference>
<evidence type="ECO:0000256" key="2">
    <source>
        <dbReference type="ARBA" id="ARBA00022448"/>
    </source>
</evidence>
<feature type="domain" description="Vitellogenin" evidence="7">
    <location>
        <begin position="158"/>
        <end position="774"/>
    </location>
</feature>
<dbReference type="eggNOG" id="KOG4337">
    <property type="taxonomic scope" value="Eukaryota"/>
</dbReference>
<dbReference type="SUPFAM" id="SSF48431">
    <property type="entry name" value="Lipovitellin-phosvitin complex, superhelical domain"/>
    <property type="match status" value="1"/>
</dbReference>
<keyword evidence="4" id="KW-0256">Endoplasmic reticulum</keyword>
<dbReference type="STRING" id="103372.F4WFP2"/>
<dbReference type="PANTHER" id="PTHR13024:SF0">
    <property type="entry name" value="MICROSOMAL TRIACYLGLYCEROL TRANSFER PROTEIN"/>
    <property type="match status" value="1"/>
</dbReference>
<dbReference type="OrthoDB" id="5865932at2759"/>
<evidence type="ECO:0000256" key="3">
    <source>
        <dbReference type="ARBA" id="ARBA00022729"/>
    </source>
</evidence>
<dbReference type="InParanoid" id="F4WFP2"/>
<dbReference type="GO" id="GO:0005548">
    <property type="term" value="F:phospholipid transporter activity"/>
    <property type="evidence" value="ECO:0007669"/>
    <property type="project" value="InterPro"/>
</dbReference>
<comment type="subcellular location">
    <subcellularLocation>
        <location evidence="1">Endoplasmic reticulum</location>
    </subcellularLocation>
</comment>
<dbReference type="GO" id="GO:0008289">
    <property type="term" value="F:lipid binding"/>
    <property type="evidence" value="ECO:0007669"/>
    <property type="project" value="InterPro"/>
</dbReference>
<evidence type="ECO:0000256" key="6">
    <source>
        <dbReference type="SAM" id="MobiDB-lite"/>
    </source>
</evidence>
<dbReference type="Gene3D" id="1.25.10.20">
    <property type="entry name" value="Vitellinogen, superhelical"/>
    <property type="match status" value="1"/>
</dbReference>
<evidence type="ECO:0000256" key="1">
    <source>
        <dbReference type="ARBA" id="ARBA00004240"/>
    </source>
</evidence>
<feature type="region of interest" description="Disordered" evidence="6">
    <location>
        <begin position="1"/>
        <end position="23"/>
    </location>
</feature>
<dbReference type="Pfam" id="PF19444">
    <property type="entry name" value="MTP_lip_bd"/>
    <property type="match status" value="1"/>
</dbReference>
<dbReference type="GO" id="GO:0005783">
    <property type="term" value="C:endoplasmic reticulum"/>
    <property type="evidence" value="ECO:0007669"/>
    <property type="project" value="UniProtKB-SubCell"/>
</dbReference>
<feature type="compositionally biased region" description="Basic and acidic residues" evidence="6">
    <location>
        <begin position="91"/>
        <end position="104"/>
    </location>
</feature>
<dbReference type="InterPro" id="IPR001747">
    <property type="entry name" value="Vitellogenin_N"/>
</dbReference>
<evidence type="ECO:0000313" key="9">
    <source>
        <dbReference type="Proteomes" id="UP000007755"/>
    </source>
</evidence>
<keyword evidence="2" id="KW-0813">Transport</keyword>
<dbReference type="PROSITE" id="PS51211">
    <property type="entry name" value="VITELLOGENIN"/>
    <property type="match status" value="1"/>
</dbReference>
<proteinExistence type="predicted"/>
<dbReference type="InterPro" id="IPR045811">
    <property type="entry name" value="MTP_lip-bd"/>
</dbReference>
<name>F4WFP2_ACREC</name>
<gene>
    <name evidence="8" type="ORF">G5I_04451</name>
</gene>